<dbReference type="Proteomes" id="UP000029643">
    <property type="component" value="Unassembled WGS sequence"/>
</dbReference>
<sequence length="178" mass="19996">MIMKNNLSNLLKSLTLFCAVVLLFNYESNAQENGIYELNASSQFSRATASKSKTSDTRTEFYNLSQKLHPTAYLANNKLKNTYGDGDVVKLTLDDVGSLNLIKQDKGNFDNVELITITLKSIADLSTPITLSNDSGLSKLKYLYIRCYFDCNNEQIKSFVKNISNSNVRVFYTSVRPS</sequence>
<comment type="caution">
    <text evidence="2">The sequence shown here is derived from an EMBL/GenBank/DDBJ whole genome shotgun (WGS) entry which is preliminary data.</text>
</comment>
<organism evidence="2 3">
    <name type="scientific">Algibacter lectus</name>
    <dbReference type="NCBI Taxonomy" id="221126"/>
    <lineage>
        <taxon>Bacteria</taxon>
        <taxon>Pseudomonadati</taxon>
        <taxon>Bacteroidota</taxon>
        <taxon>Flavobacteriia</taxon>
        <taxon>Flavobacteriales</taxon>
        <taxon>Flavobacteriaceae</taxon>
        <taxon>Algibacter</taxon>
    </lineage>
</organism>
<keyword evidence="1" id="KW-0732">Signal</keyword>
<dbReference type="STRING" id="221126.SAMN04489722_10239"/>
<dbReference type="EMBL" id="BBNU01000028">
    <property type="protein sequence ID" value="GAL82421.1"/>
    <property type="molecule type" value="Genomic_DNA"/>
</dbReference>
<evidence type="ECO:0000313" key="3">
    <source>
        <dbReference type="Proteomes" id="UP000029643"/>
    </source>
</evidence>
<reference evidence="2 3" key="1">
    <citation type="journal article" date="2014" name="Genome Announc.">
        <title>Draft Genome Sequences of Marine Flavobacterium Algibacter lectus Strains SS8 and NR4.</title>
        <authorList>
            <person name="Takatani N."/>
            <person name="Nakanishi M."/>
            <person name="Meirelles P."/>
            <person name="Mino S."/>
            <person name="Suda W."/>
            <person name="Oshima K."/>
            <person name="Hattori M."/>
            <person name="Ohkuma M."/>
            <person name="Hosokawa M."/>
            <person name="Miyashita K."/>
            <person name="Thompson F.L."/>
            <person name="Niwa A."/>
            <person name="Sawabe T."/>
            <person name="Sawabe T."/>
        </authorList>
    </citation>
    <scope>NUCLEOTIDE SEQUENCE [LARGE SCALE GENOMIC DNA]</scope>
    <source>
        <strain evidence="3">JCM19274</strain>
    </source>
</reference>
<name>A0A090WZN9_9FLAO</name>
<gene>
    <name evidence="2" type="ORF">JCM19274_4061</name>
</gene>
<feature type="chain" id="PRO_5001868051" evidence="1">
    <location>
        <begin position="31"/>
        <end position="178"/>
    </location>
</feature>
<evidence type="ECO:0000256" key="1">
    <source>
        <dbReference type="SAM" id="SignalP"/>
    </source>
</evidence>
<evidence type="ECO:0000313" key="2">
    <source>
        <dbReference type="EMBL" id="GAL82421.1"/>
    </source>
</evidence>
<feature type="signal peptide" evidence="1">
    <location>
        <begin position="1"/>
        <end position="30"/>
    </location>
</feature>
<accession>A0A090WZN9</accession>
<proteinExistence type="predicted"/>
<protein>
    <submittedName>
        <fullName evidence="2">Uncharacterized protein</fullName>
    </submittedName>
</protein>
<dbReference type="AlphaFoldDB" id="A0A090WZN9"/>